<evidence type="ECO:0000256" key="1">
    <source>
        <dbReference type="ARBA" id="ARBA00010088"/>
    </source>
</evidence>
<dbReference type="InterPro" id="IPR010497">
    <property type="entry name" value="Epoxide_hydro_N"/>
</dbReference>
<feature type="domain" description="Epoxide hydrolase N-terminal" evidence="4">
    <location>
        <begin position="2"/>
        <end position="105"/>
    </location>
</feature>
<dbReference type="EMBL" id="JBIAZU010000002">
    <property type="protein sequence ID" value="MFF5290449.1"/>
    <property type="molecule type" value="Genomic_DNA"/>
</dbReference>
<name>A0ABW6WAW0_9ACTN</name>
<dbReference type="GO" id="GO:0016787">
    <property type="term" value="F:hydrolase activity"/>
    <property type="evidence" value="ECO:0007669"/>
    <property type="project" value="UniProtKB-KW"/>
</dbReference>
<evidence type="ECO:0000256" key="3">
    <source>
        <dbReference type="ARBA" id="ARBA00022801"/>
    </source>
</evidence>
<keyword evidence="3 5" id="KW-0378">Hydrolase</keyword>
<dbReference type="InterPro" id="IPR016292">
    <property type="entry name" value="Epoxide_hydrolase"/>
</dbReference>
<evidence type="ECO:0000259" key="4">
    <source>
        <dbReference type="Pfam" id="PF06441"/>
    </source>
</evidence>
<evidence type="ECO:0000313" key="5">
    <source>
        <dbReference type="EMBL" id="MFF5290449.1"/>
    </source>
</evidence>
<dbReference type="Gene3D" id="3.40.50.1820">
    <property type="entry name" value="alpha/beta hydrolase"/>
    <property type="match status" value="1"/>
</dbReference>
<organism evidence="5 6">
    <name type="scientific">Paractinoplanes globisporus</name>
    <dbReference type="NCBI Taxonomy" id="113565"/>
    <lineage>
        <taxon>Bacteria</taxon>
        <taxon>Bacillati</taxon>
        <taxon>Actinomycetota</taxon>
        <taxon>Actinomycetes</taxon>
        <taxon>Micromonosporales</taxon>
        <taxon>Micromonosporaceae</taxon>
        <taxon>Paractinoplanes</taxon>
    </lineage>
</organism>
<keyword evidence="6" id="KW-1185">Reference proteome</keyword>
<dbReference type="PANTHER" id="PTHR21661">
    <property type="entry name" value="EPOXIDE HYDROLASE 1-RELATED"/>
    <property type="match status" value="1"/>
</dbReference>
<dbReference type="InterPro" id="IPR000639">
    <property type="entry name" value="Epox_hydrolase-like"/>
</dbReference>
<dbReference type="PIRSF" id="PIRSF001112">
    <property type="entry name" value="Epoxide_hydrolase"/>
    <property type="match status" value="1"/>
</dbReference>
<dbReference type="RefSeq" id="WP_020510558.1">
    <property type="nucleotide sequence ID" value="NZ_JBIAZU010000002.1"/>
</dbReference>
<evidence type="ECO:0000313" key="6">
    <source>
        <dbReference type="Proteomes" id="UP001602245"/>
    </source>
</evidence>
<dbReference type="Proteomes" id="UP001602245">
    <property type="component" value="Unassembled WGS sequence"/>
</dbReference>
<dbReference type="EC" id="3.-.-.-" evidence="5"/>
<dbReference type="SUPFAM" id="SSF53474">
    <property type="entry name" value="alpha/beta-Hydrolases"/>
    <property type="match status" value="1"/>
</dbReference>
<evidence type="ECO:0000256" key="2">
    <source>
        <dbReference type="ARBA" id="ARBA00022797"/>
    </source>
</evidence>
<dbReference type="PANTHER" id="PTHR21661:SF35">
    <property type="entry name" value="EPOXIDE HYDROLASE"/>
    <property type="match status" value="1"/>
</dbReference>
<dbReference type="Pfam" id="PF06441">
    <property type="entry name" value="EHN"/>
    <property type="match status" value="1"/>
</dbReference>
<proteinExistence type="inferred from homology"/>
<accession>A0ABW6WAW0</accession>
<comment type="similarity">
    <text evidence="1">Belongs to the peptidase S33 family.</text>
</comment>
<gene>
    <name evidence="5" type="ORF">ACFY35_13480</name>
</gene>
<dbReference type="InterPro" id="IPR029058">
    <property type="entry name" value="AB_hydrolase_fold"/>
</dbReference>
<dbReference type="PRINTS" id="PR00412">
    <property type="entry name" value="EPOXHYDRLASE"/>
</dbReference>
<sequence>MNEFSVHVPQADLDDLHDRLARTRWPDELPGAGWDYGIPLDRVRQLAAAWEKLDWRAHEDRLNAYPQFTTTIDGENVYFLHIRSASPDATPLILTHGWPGSVVEFLDLIPLLTDRFHLVIPAIPGFGFSGPTRSRGWGQQRVAQAWATLMARLGYERYGAQGGDWGSGISRLLAAAAPSNVIGVHINFMPTGGAYDGPLSPSDQARLDKTRALAANRHPHQILFAATPQTMAYAFTDSPVGQMAFLAEKFRAWADPAHAIPDEVVLTDVMHYWITRTAGSSSRLIKESGLGSGPIPCPVPLGVAVLPQDIVQSVRPLVDLRHDVRQWTEFPSGGHFAALEVPELLAADITSFFALLPVGA</sequence>
<comment type="caution">
    <text evidence="5">The sequence shown here is derived from an EMBL/GenBank/DDBJ whole genome shotgun (WGS) entry which is preliminary data.</text>
</comment>
<protein>
    <submittedName>
        <fullName evidence="5">Epoxide hydrolase family protein</fullName>
        <ecNumber evidence="5">3.-.-.-</ecNumber>
    </submittedName>
</protein>
<reference evidence="5 6" key="1">
    <citation type="submission" date="2024-10" db="EMBL/GenBank/DDBJ databases">
        <title>The Natural Products Discovery Center: Release of the First 8490 Sequenced Strains for Exploring Actinobacteria Biosynthetic Diversity.</title>
        <authorList>
            <person name="Kalkreuter E."/>
            <person name="Kautsar S.A."/>
            <person name="Yang D."/>
            <person name="Bader C.D."/>
            <person name="Teijaro C.N."/>
            <person name="Fluegel L."/>
            <person name="Davis C.M."/>
            <person name="Simpson J.R."/>
            <person name="Lauterbach L."/>
            <person name="Steele A.D."/>
            <person name="Gui C."/>
            <person name="Meng S."/>
            <person name="Li G."/>
            <person name="Viehrig K."/>
            <person name="Ye F."/>
            <person name="Su P."/>
            <person name="Kiefer A.F."/>
            <person name="Nichols A."/>
            <person name="Cepeda A.J."/>
            <person name="Yan W."/>
            <person name="Fan B."/>
            <person name="Jiang Y."/>
            <person name="Adhikari A."/>
            <person name="Zheng C.-J."/>
            <person name="Schuster L."/>
            <person name="Cowan T.M."/>
            <person name="Smanski M.J."/>
            <person name="Chevrette M.G."/>
            <person name="De Carvalho L.P.S."/>
            <person name="Shen B."/>
        </authorList>
    </citation>
    <scope>NUCLEOTIDE SEQUENCE [LARGE SCALE GENOMIC DNA]</scope>
    <source>
        <strain evidence="5 6">NPDC000087</strain>
    </source>
</reference>
<keyword evidence="2" id="KW-0058">Aromatic hydrocarbons catabolism</keyword>